<dbReference type="RefSeq" id="XP_040747188.1">
    <property type="nucleotide sequence ID" value="XM_040892048.1"/>
</dbReference>
<evidence type="ECO:0000313" key="9">
    <source>
        <dbReference type="Proteomes" id="UP000193922"/>
    </source>
</evidence>
<dbReference type="GO" id="GO:0004674">
    <property type="term" value="F:protein serine/threonine kinase activity"/>
    <property type="evidence" value="ECO:0007669"/>
    <property type="project" value="UniProtKB-KW"/>
</dbReference>
<keyword evidence="9" id="KW-1185">Reference proteome</keyword>
<evidence type="ECO:0000256" key="2">
    <source>
        <dbReference type="ARBA" id="ARBA00022679"/>
    </source>
</evidence>
<evidence type="ECO:0000256" key="6">
    <source>
        <dbReference type="SAM" id="MobiDB-lite"/>
    </source>
</evidence>
<dbReference type="GO" id="GO:0005634">
    <property type="term" value="C:nucleus"/>
    <property type="evidence" value="ECO:0007669"/>
    <property type="project" value="TreeGrafter"/>
</dbReference>
<feature type="region of interest" description="Disordered" evidence="6">
    <location>
        <begin position="117"/>
        <end position="184"/>
    </location>
</feature>
<feature type="compositionally biased region" description="Polar residues" evidence="6">
    <location>
        <begin position="355"/>
        <end position="365"/>
    </location>
</feature>
<dbReference type="PANTHER" id="PTHR24345:SF0">
    <property type="entry name" value="CELL CYCLE SERINE_THREONINE-PROTEIN KINASE CDC5_MSD2"/>
    <property type="match status" value="1"/>
</dbReference>
<feature type="region of interest" description="Disordered" evidence="6">
    <location>
        <begin position="1"/>
        <end position="101"/>
    </location>
</feature>
<dbReference type="InterPro" id="IPR011009">
    <property type="entry name" value="Kinase-like_dom_sf"/>
</dbReference>
<dbReference type="AlphaFoldDB" id="A0A1Y1WKC0"/>
<protein>
    <submittedName>
        <fullName evidence="8">Pkinase-domain-containing protein</fullName>
    </submittedName>
</protein>
<feature type="region of interest" description="Disordered" evidence="6">
    <location>
        <begin position="213"/>
        <end position="378"/>
    </location>
</feature>
<dbReference type="PROSITE" id="PS50011">
    <property type="entry name" value="PROTEIN_KINASE_DOM"/>
    <property type="match status" value="1"/>
</dbReference>
<comment type="caution">
    <text evidence="8">The sequence shown here is derived from an EMBL/GenBank/DDBJ whole genome shotgun (WGS) entry which is preliminary data.</text>
</comment>
<dbReference type="EMBL" id="MCFD01000001">
    <property type="protein sequence ID" value="ORX73977.1"/>
    <property type="molecule type" value="Genomic_DNA"/>
</dbReference>
<accession>A0A1Y1WKC0</accession>
<keyword evidence="1" id="KW-0723">Serine/threonine-protein kinase</keyword>
<feature type="compositionally biased region" description="Pro residues" evidence="6">
    <location>
        <begin position="220"/>
        <end position="230"/>
    </location>
</feature>
<dbReference type="InterPro" id="IPR008271">
    <property type="entry name" value="Ser/Thr_kinase_AS"/>
</dbReference>
<dbReference type="SUPFAM" id="SSF56112">
    <property type="entry name" value="Protein kinase-like (PK-like)"/>
    <property type="match status" value="1"/>
</dbReference>
<dbReference type="PROSITE" id="PS00108">
    <property type="entry name" value="PROTEIN_KINASE_ST"/>
    <property type="match status" value="1"/>
</dbReference>
<name>A0A1Y1WKC0_9FUNG</name>
<dbReference type="GO" id="GO:0005524">
    <property type="term" value="F:ATP binding"/>
    <property type="evidence" value="ECO:0007669"/>
    <property type="project" value="UniProtKB-KW"/>
</dbReference>
<keyword evidence="2" id="KW-0808">Transferase</keyword>
<feature type="compositionally biased region" description="Polar residues" evidence="6">
    <location>
        <begin position="237"/>
        <end position="272"/>
    </location>
</feature>
<gene>
    <name evidence="8" type="ORF">DL89DRAFT_7553</name>
</gene>
<keyword evidence="4 8" id="KW-0418">Kinase</keyword>
<feature type="compositionally biased region" description="Low complexity" evidence="6">
    <location>
        <begin position="410"/>
        <end position="421"/>
    </location>
</feature>
<feature type="compositionally biased region" description="Polar residues" evidence="6">
    <location>
        <begin position="80"/>
        <end position="89"/>
    </location>
</feature>
<evidence type="ECO:0000256" key="3">
    <source>
        <dbReference type="ARBA" id="ARBA00022741"/>
    </source>
</evidence>
<feature type="compositionally biased region" description="Polar residues" evidence="6">
    <location>
        <begin position="27"/>
        <end position="41"/>
    </location>
</feature>
<organism evidence="8 9">
    <name type="scientific">Linderina pennispora</name>
    <dbReference type="NCBI Taxonomy" id="61395"/>
    <lineage>
        <taxon>Eukaryota</taxon>
        <taxon>Fungi</taxon>
        <taxon>Fungi incertae sedis</taxon>
        <taxon>Zoopagomycota</taxon>
        <taxon>Kickxellomycotina</taxon>
        <taxon>Kickxellomycetes</taxon>
        <taxon>Kickxellales</taxon>
        <taxon>Kickxellaceae</taxon>
        <taxon>Linderina</taxon>
    </lineage>
</organism>
<dbReference type="PANTHER" id="PTHR24345">
    <property type="entry name" value="SERINE/THREONINE-PROTEIN KINASE PLK"/>
    <property type="match status" value="1"/>
</dbReference>
<feature type="region of interest" description="Disordered" evidence="6">
    <location>
        <begin position="409"/>
        <end position="430"/>
    </location>
</feature>
<proteinExistence type="predicted"/>
<keyword evidence="5" id="KW-0067">ATP-binding</keyword>
<feature type="compositionally biased region" description="Polar residues" evidence="6">
    <location>
        <begin position="53"/>
        <end position="68"/>
    </location>
</feature>
<evidence type="ECO:0000313" key="8">
    <source>
        <dbReference type="EMBL" id="ORX73977.1"/>
    </source>
</evidence>
<evidence type="ECO:0000256" key="5">
    <source>
        <dbReference type="ARBA" id="ARBA00022840"/>
    </source>
</evidence>
<dbReference type="SMART" id="SM00220">
    <property type="entry name" value="S_TKc"/>
    <property type="match status" value="1"/>
</dbReference>
<evidence type="ECO:0000256" key="4">
    <source>
        <dbReference type="ARBA" id="ARBA00022777"/>
    </source>
</evidence>
<dbReference type="OrthoDB" id="6513151at2759"/>
<dbReference type="GeneID" id="63808696"/>
<sequence>MGIISTLSRKTSDVSGKLPAEARSGAPQRSVSHSKLSNALPNMTAGAERGISSHPNTPPSGSQPQQLRIRTEGMHIPKASTASGTQSASVKPAQSGLAGPTLIKRNTSFSQRLHSLLHRDKSTKSTKAPNPRRHVEQPTIAYRTPTTQTQMTDRSDASGQRSGTNSPPSGSPRSTQHQRKESLPKAYHAQRNFEPMTADSIFAISDANLRSVNAGHAHCSPPPPPPPPPPPHDDANSIVQGTQQMSLEPVAESSSTSVHTMSREPSQATLHHNASGEIAHDSQMPARQSAAQLSPSGSPPGSKPAGDARTQLEGKTLSKSAEDSSLRHKPGAPAALSHPHFEATSTPASPAGVTAPNQLPRSATTQHKKPGPVYSSHKATLNQFGRQTKVIGKGTGGTVRLLQGVDVEVRPPSLRSGPPSSHHGDEPHAYTPSEHRLFAVKEFRKRRPDETPRAYMKKVTSEFCIGSSIHNENVIETLDLIFEGERVYEIMEYCPHDLFTFVAMGDMDLDETFCWFKQVCQGVQYLHKIGIAHRDLKLENCLLTERGIVKIIDFGCATVFKTPFQKEPSKVVGVCGSDPYIAPRSCSRAASCHTTPRSPISGPSASCTCA</sequence>
<dbReference type="Gene3D" id="1.10.510.10">
    <property type="entry name" value="Transferase(Phosphotransferase) domain 1"/>
    <property type="match status" value="1"/>
</dbReference>
<evidence type="ECO:0000256" key="1">
    <source>
        <dbReference type="ARBA" id="ARBA00022527"/>
    </source>
</evidence>
<evidence type="ECO:0000259" key="7">
    <source>
        <dbReference type="PROSITE" id="PS50011"/>
    </source>
</evidence>
<feature type="compositionally biased region" description="Polar residues" evidence="6">
    <location>
        <begin position="144"/>
        <end position="175"/>
    </location>
</feature>
<reference evidence="8 9" key="1">
    <citation type="submission" date="2016-07" db="EMBL/GenBank/DDBJ databases">
        <title>Pervasive Adenine N6-methylation of Active Genes in Fungi.</title>
        <authorList>
            <consortium name="DOE Joint Genome Institute"/>
            <person name="Mondo S.J."/>
            <person name="Dannebaum R.O."/>
            <person name="Kuo R.C."/>
            <person name="Labutti K."/>
            <person name="Haridas S."/>
            <person name="Kuo A."/>
            <person name="Salamov A."/>
            <person name="Ahrendt S.R."/>
            <person name="Lipzen A."/>
            <person name="Sullivan W."/>
            <person name="Andreopoulos W.B."/>
            <person name="Clum A."/>
            <person name="Lindquist E."/>
            <person name="Daum C."/>
            <person name="Ramamoorthy G.K."/>
            <person name="Gryganskyi A."/>
            <person name="Culley D."/>
            <person name="Magnuson J.K."/>
            <person name="James T.Y."/>
            <person name="O'Malley M.A."/>
            <person name="Stajich J.E."/>
            <person name="Spatafora J.W."/>
            <person name="Visel A."/>
            <person name="Grigoriev I.V."/>
        </authorList>
    </citation>
    <scope>NUCLEOTIDE SEQUENCE [LARGE SCALE GENOMIC DNA]</scope>
    <source>
        <strain evidence="8 9">ATCC 12442</strain>
    </source>
</reference>
<dbReference type="Pfam" id="PF00069">
    <property type="entry name" value="Pkinase"/>
    <property type="match status" value="1"/>
</dbReference>
<dbReference type="Proteomes" id="UP000193922">
    <property type="component" value="Unassembled WGS sequence"/>
</dbReference>
<dbReference type="InterPro" id="IPR000719">
    <property type="entry name" value="Prot_kinase_dom"/>
</dbReference>
<feature type="domain" description="Protein kinase" evidence="7">
    <location>
        <begin position="385"/>
        <end position="610"/>
    </location>
</feature>
<keyword evidence="3" id="KW-0547">Nucleotide-binding</keyword>
<dbReference type="STRING" id="61395.A0A1Y1WKC0"/>